<reference evidence="2" key="1">
    <citation type="submission" date="2016-11" db="EMBL/GenBank/DDBJ databases">
        <title>Complete Genome Sequencing of Pandoraea pulmonicola DSM 16583.</title>
        <authorList>
            <person name="Chan K.-G."/>
        </authorList>
    </citation>
    <scope>NUCLEOTIDE SEQUENCE</scope>
    <source>
        <strain evidence="2">DSM 16583</strain>
    </source>
</reference>
<proteinExistence type="predicted"/>
<evidence type="ECO:0000313" key="2">
    <source>
        <dbReference type="EMBL" id="AJC21287.1"/>
    </source>
</evidence>
<evidence type="ECO:0000256" key="1">
    <source>
        <dbReference type="SAM" id="MobiDB-lite"/>
    </source>
</evidence>
<dbReference type="EMBL" id="CP010310">
    <property type="protein sequence ID" value="AJC21287.1"/>
    <property type="molecule type" value="Genomic_DNA"/>
</dbReference>
<keyword evidence="3" id="KW-1185">Reference proteome</keyword>
<dbReference type="Proteomes" id="UP000035086">
    <property type="component" value="Chromosome"/>
</dbReference>
<protein>
    <submittedName>
        <fullName evidence="2">Uncharacterized protein</fullName>
    </submittedName>
</protein>
<name>A0ABM5S0M7_PANPU</name>
<evidence type="ECO:0000313" key="3">
    <source>
        <dbReference type="Proteomes" id="UP000035086"/>
    </source>
</evidence>
<gene>
    <name evidence="2" type="ORF">RO07_13745</name>
</gene>
<feature type="region of interest" description="Disordered" evidence="1">
    <location>
        <begin position="50"/>
        <end position="92"/>
    </location>
</feature>
<feature type="compositionally biased region" description="Basic and acidic residues" evidence="1">
    <location>
        <begin position="77"/>
        <end position="92"/>
    </location>
</feature>
<sequence length="92" mass="10743">MKTQYVGKRLRQPLREHIRQILDGNLAEIDVEPVDPVDVGVGRRVVEHRGHDRQKMVDDQGAQRLALRHGQRPRRKGQVEVERSDPMARLHR</sequence>
<organism evidence="2 3">
    <name type="scientific">Pandoraea pulmonicola</name>
    <dbReference type="NCBI Taxonomy" id="93221"/>
    <lineage>
        <taxon>Bacteria</taxon>
        <taxon>Pseudomonadati</taxon>
        <taxon>Pseudomonadota</taxon>
        <taxon>Betaproteobacteria</taxon>
        <taxon>Burkholderiales</taxon>
        <taxon>Burkholderiaceae</taxon>
        <taxon>Pandoraea</taxon>
    </lineage>
</organism>
<accession>A0ABM5S0M7</accession>
<feature type="compositionally biased region" description="Basic residues" evidence="1">
    <location>
        <begin position="66"/>
        <end position="76"/>
    </location>
</feature>